<reference evidence="1" key="1">
    <citation type="submission" date="2022-08" db="EMBL/GenBank/DDBJ databases">
        <title>Mycobacterium kiyosense sp. nov., scotochromogenic slow-glowing species isolated from respiratory specimens.</title>
        <authorList>
            <person name="Fukano H."/>
            <person name="Kazumi Y."/>
            <person name="Sakagami N."/>
            <person name="Ato M."/>
            <person name="Mitarai S."/>
            <person name="Hoshino Y."/>
        </authorList>
    </citation>
    <scope>NUCLEOTIDE SEQUENCE</scope>
    <source>
        <strain evidence="1">1413</strain>
    </source>
</reference>
<sequence length="70" mass="7743">MTQVGQDQVDAGLVVGGEHHPAIDDEQPAEMLENRHVAADFADPTERCDPQPARGQGTWWGEFFVHCQLT</sequence>
<gene>
    <name evidence="1" type="ORF">Mkiyose1413_12250</name>
</gene>
<name>A0A9P3UYH2_9MYCO</name>
<dbReference type="EMBL" id="BRZI01000005">
    <property type="protein sequence ID" value="GLD29342.1"/>
    <property type="molecule type" value="Genomic_DNA"/>
</dbReference>
<proteinExistence type="predicted"/>
<evidence type="ECO:0000313" key="2">
    <source>
        <dbReference type="Proteomes" id="UP001064782"/>
    </source>
</evidence>
<comment type="caution">
    <text evidence="1">The sequence shown here is derived from an EMBL/GenBank/DDBJ whole genome shotgun (WGS) entry which is preliminary data.</text>
</comment>
<dbReference type="AlphaFoldDB" id="A0A9P3UYH2"/>
<protein>
    <submittedName>
        <fullName evidence="1">Uncharacterized protein</fullName>
    </submittedName>
</protein>
<keyword evidence="2" id="KW-1185">Reference proteome</keyword>
<accession>A0A9P3UYH2</accession>
<organism evidence="1 2">
    <name type="scientific">Mycobacterium kiyosense</name>
    <dbReference type="NCBI Taxonomy" id="2871094"/>
    <lineage>
        <taxon>Bacteria</taxon>
        <taxon>Bacillati</taxon>
        <taxon>Actinomycetota</taxon>
        <taxon>Actinomycetes</taxon>
        <taxon>Mycobacteriales</taxon>
        <taxon>Mycobacteriaceae</taxon>
        <taxon>Mycobacterium</taxon>
    </lineage>
</organism>
<dbReference type="Proteomes" id="UP001064782">
    <property type="component" value="Unassembled WGS sequence"/>
</dbReference>
<evidence type="ECO:0000313" key="1">
    <source>
        <dbReference type="EMBL" id="GLD29342.1"/>
    </source>
</evidence>